<evidence type="ECO:0000313" key="1">
    <source>
        <dbReference type="EMBL" id="KKN32316.1"/>
    </source>
</evidence>
<protein>
    <submittedName>
        <fullName evidence="1">Uncharacterized protein</fullName>
    </submittedName>
</protein>
<gene>
    <name evidence="1" type="ORF">LCGC14_0815090</name>
</gene>
<accession>A0A0F9S5H2</accession>
<organism evidence="1">
    <name type="scientific">marine sediment metagenome</name>
    <dbReference type="NCBI Taxonomy" id="412755"/>
    <lineage>
        <taxon>unclassified sequences</taxon>
        <taxon>metagenomes</taxon>
        <taxon>ecological metagenomes</taxon>
    </lineage>
</organism>
<dbReference type="EMBL" id="LAZR01002260">
    <property type="protein sequence ID" value="KKN32316.1"/>
    <property type="molecule type" value="Genomic_DNA"/>
</dbReference>
<proteinExistence type="predicted"/>
<reference evidence="1" key="1">
    <citation type="journal article" date="2015" name="Nature">
        <title>Complex archaea that bridge the gap between prokaryotes and eukaryotes.</title>
        <authorList>
            <person name="Spang A."/>
            <person name="Saw J.H."/>
            <person name="Jorgensen S.L."/>
            <person name="Zaremba-Niedzwiedzka K."/>
            <person name="Martijn J."/>
            <person name="Lind A.E."/>
            <person name="van Eijk R."/>
            <person name="Schleper C."/>
            <person name="Guy L."/>
            <person name="Ettema T.J."/>
        </authorList>
    </citation>
    <scope>NUCLEOTIDE SEQUENCE</scope>
</reference>
<dbReference type="AlphaFoldDB" id="A0A0F9S5H2"/>
<comment type="caution">
    <text evidence="1">The sequence shown here is derived from an EMBL/GenBank/DDBJ whole genome shotgun (WGS) entry which is preliminary data.</text>
</comment>
<name>A0A0F9S5H2_9ZZZZ</name>
<sequence length="41" mass="4485">MRNKIIGIVILIIALSLLTIGIAQGQHNLIEVIYESMPKAP</sequence>